<protein>
    <submittedName>
        <fullName evidence="5">LacI family transcriptional regulator</fullName>
    </submittedName>
</protein>
<keyword evidence="2" id="KW-0238">DNA-binding</keyword>
<name>A0ABQ2NFC2_9FLAO</name>
<dbReference type="SUPFAM" id="SSF47413">
    <property type="entry name" value="lambda repressor-like DNA-binding domains"/>
    <property type="match status" value="1"/>
</dbReference>
<dbReference type="PROSITE" id="PS50932">
    <property type="entry name" value="HTH_LACI_2"/>
    <property type="match status" value="1"/>
</dbReference>
<evidence type="ECO:0000259" key="4">
    <source>
        <dbReference type="PROSITE" id="PS50932"/>
    </source>
</evidence>
<proteinExistence type="predicted"/>
<comment type="caution">
    <text evidence="5">The sequence shown here is derived from an EMBL/GenBank/DDBJ whole genome shotgun (WGS) entry which is preliminary data.</text>
</comment>
<reference evidence="6" key="1">
    <citation type="journal article" date="2019" name="Int. J. Syst. Evol. Microbiol.">
        <title>The Global Catalogue of Microorganisms (GCM) 10K type strain sequencing project: providing services to taxonomists for standard genome sequencing and annotation.</title>
        <authorList>
            <consortium name="The Broad Institute Genomics Platform"/>
            <consortium name="The Broad Institute Genome Sequencing Center for Infectious Disease"/>
            <person name="Wu L."/>
            <person name="Ma J."/>
        </authorList>
    </citation>
    <scope>NUCLEOTIDE SEQUENCE [LARGE SCALE GENOMIC DNA]</scope>
    <source>
        <strain evidence="6">CGMCC 1.7656</strain>
    </source>
</reference>
<keyword evidence="1" id="KW-0805">Transcription regulation</keyword>
<evidence type="ECO:0000256" key="2">
    <source>
        <dbReference type="ARBA" id="ARBA00023125"/>
    </source>
</evidence>
<dbReference type="PANTHER" id="PTHR30146:SF109">
    <property type="entry name" value="HTH-TYPE TRANSCRIPTIONAL REGULATOR GALS"/>
    <property type="match status" value="1"/>
</dbReference>
<dbReference type="Gene3D" id="3.40.50.2300">
    <property type="match status" value="2"/>
</dbReference>
<dbReference type="SMART" id="SM00354">
    <property type="entry name" value="HTH_LACI"/>
    <property type="match status" value="1"/>
</dbReference>
<dbReference type="RefSeq" id="WP_188616437.1">
    <property type="nucleotide sequence ID" value="NZ_BMLV01000001.1"/>
</dbReference>
<accession>A0ABQ2NFC2</accession>
<evidence type="ECO:0000256" key="3">
    <source>
        <dbReference type="ARBA" id="ARBA00023163"/>
    </source>
</evidence>
<evidence type="ECO:0000313" key="6">
    <source>
        <dbReference type="Proteomes" id="UP000620064"/>
    </source>
</evidence>
<keyword evidence="3" id="KW-0804">Transcription</keyword>
<keyword evidence="6" id="KW-1185">Reference proteome</keyword>
<dbReference type="CDD" id="cd06267">
    <property type="entry name" value="PBP1_LacI_sugar_binding-like"/>
    <property type="match status" value="1"/>
</dbReference>
<dbReference type="InterPro" id="IPR010982">
    <property type="entry name" value="Lambda_DNA-bd_dom_sf"/>
</dbReference>
<dbReference type="PANTHER" id="PTHR30146">
    <property type="entry name" value="LACI-RELATED TRANSCRIPTIONAL REPRESSOR"/>
    <property type="match status" value="1"/>
</dbReference>
<sequence length="339" mass="38093">MSKKVTIYDIAKKLNVTAATVSRALNDNPKISDSTKKLVLETAEKMNYRQNRLAIALKSGRSNNIGVIVPRINTNFFGSVIRGIEEELNASGYQVIICQTHNDEEKEAENVETLLNSQVDAIFMSTSSRNTITFEKILKKKIPLIFFDRKKTMDNVSSVTIDDFAGGYIATKHLIDQGCKKIAHISTGDLNIEIFRERFAGYKQALYDNDLPFSEDYVLFTKSNIEDGREAVKKLFSLKNKPDAIFSASDFVALGAIQELQAMKLKVPQDVAVIGFSNEPFTNFLELSISTIDQFPLEMGRMTAKVFLEQIDSSEVEKIQKKVVLEPKLIIRKSSNRGK</sequence>
<dbReference type="Pfam" id="PF00356">
    <property type="entry name" value="LacI"/>
    <property type="match status" value="1"/>
</dbReference>
<evidence type="ECO:0000313" key="5">
    <source>
        <dbReference type="EMBL" id="GGP01942.1"/>
    </source>
</evidence>
<dbReference type="InterPro" id="IPR028082">
    <property type="entry name" value="Peripla_BP_I"/>
</dbReference>
<dbReference type="EMBL" id="BMLV01000001">
    <property type="protein sequence ID" value="GGP01942.1"/>
    <property type="molecule type" value="Genomic_DNA"/>
</dbReference>
<gene>
    <name evidence="5" type="primary">rbsR</name>
    <name evidence="5" type="ORF">GCM10010992_04340</name>
</gene>
<evidence type="ECO:0000256" key="1">
    <source>
        <dbReference type="ARBA" id="ARBA00023015"/>
    </source>
</evidence>
<dbReference type="SUPFAM" id="SSF53822">
    <property type="entry name" value="Periplasmic binding protein-like I"/>
    <property type="match status" value="1"/>
</dbReference>
<dbReference type="Pfam" id="PF00532">
    <property type="entry name" value="Peripla_BP_1"/>
    <property type="match status" value="1"/>
</dbReference>
<dbReference type="Proteomes" id="UP000620064">
    <property type="component" value="Unassembled WGS sequence"/>
</dbReference>
<organism evidence="5 6">
    <name type="scientific">Cloacibacterium rupense</name>
    <dbReference type="NCBI Taxonomy" id="517423"/>
    <lineage>
        <taxon>Bacteria</taxon>
        <taxon>Pseudomonadati</taxon>
        <taxon>Bacteroidota</taxon>
        <taxon>Flavobacteriia</taxon>
        <taxon>Flavobacteriales</taxon>
        <taxon>Weeksellaceae</taxon>
    </lineage>
</organism>
<dbReference type="CDD" id="cd01392">
    <property type="entry name" value="HTH_LacI"/>
    <property type="match status" value="1"/>
</dbReference>
<feature type="domain" description="HTH lacI-type" evidence="4">
    <location>
        <begin position="5"/>
        <end position="59"/>
    </location>
</feature>
<dbReference type="InterPro" id="IPR000843">
    <property type="entry name" value="HTH_LacI"/>
</dbReference>
<dbReference type="InterPro" id="IPR001761">
    <property type="entry name" value="Peripla_BP/Lac1_sug-bd_dom"/>
</dbReference>
<dbReference type="Gene3D" id="1.10.260.40">
    <property type="entry name" value="lambda repressor-like DNA-binding domains"/>
    <property type="match status" value="1"/>
</dbReference>